<protein>
    <submittedName>
        <fullName evidence="2">7181_t:CDS:1</fullName>
    </submittedName>
</protein>
<dbReference type="AlphaFoldDB" id="A0A9N9I600"/>
<feature type="region of interest" description="Disordered" evidence="1">
    <location>
        <begin position="1"/>
        <end position="66"/>
    </location>
</feature>
<evidence type="ECO:0000313" key="3">
    <source>
        <dbReference type="Proteomes" id="UP000789759"/>
    </source>
</evidence>
<sequence>MTSQFGRIMLENQSKKPVAKSNLTHRYFPPLIPSQSQYASPDSDDNEDSEDEYNEEENRWHAPFHASEFGGVNDATINALEWKADKPSDFAIKSNSKHISESLG</sequence>
<evidence type="ECO:0000313" key="2">
    <source>
        <dbReference type="EMBL" id="CAG8721537.1"/>
    </source>
</evidence>
<gene>
    <name evidence="2" type="ORF">CPELLU_LOCUS12931</name>
</gene>
<comment type="caution">
    <text evidence="2">The sequence shown here is derived from an EMBL/GenBank/DDBJ whole genome shotgun (WGS) entry which is preliminary data.</text>
</comment>
<dbReference type="Proteomes" id="UP000789759">
    <property type="component" value="Unassembled WGS sequence"/>
</dbReference>
<name>A0A9N9I600_9GLOM</name>
<dbReference type="EMBL" id="CAJVQA010013053">
    <property type="protein sequence ID" value="CAG8721537.1"/>
    <property type="molecule type" value="Genomic_DNA"/>
</dbReference>
<reference evidence="2" key="1">
    <citation type="submission" date="2021-06" db="EMBL/GenBank/DDBJ databases">
        <authorList>
            <person name="Kallberg Y."/>
            <person name="Tangrot J."/>
            <person name="Rosling A."/>
        </authorList>
    </citation>
    <scope>NUCLEOTIDE SEQUENCE</scope>
    <source>
        <strain evidence="2">FL966</strain>
    </source>
</reference>
<keyword evidence="3" id="KW-1185">Reference proteome</keyword>
<feature type="compositionally biased region" description="Acidic residues" evidence="1">
    <location>
        <begin position="42"/>
        <end position="55"/>
    </location>
</feature>
<proteinExistence type="predicted"/>
<dbReference type="OrthoDB" id="10466147at2759"/>
<organism evidence="2 3">
    <name type="scientific">Cetraspora pellucida</name>
    <dbReference type="NCBI Taxonomy" id="1433469"/>
    <lineage>
        <taxon>Eukaryota</taxon>
        <taxon>Fungi</taxon>
        <taxon>Fungi incertae sedis</taxon>
        <taxon>Mucoromycota</taxon>
        <taxon>Glomeromycotina</taxon>
        <taxon>Glomeromycetes</taxon>
        <taxon>Diversisporales</taxon>
        <taxon>Gigasporaceae</taxon>
        <taxon>Cetraspora</taxon>
    </lineage>
</organism>
<accession>A0A9N9I600</accession>
<evidence type="ECO:0000256" key="1">
    <source>
        <dbReference type="SAM" id="MobiDB-lite"/>
    </source>
</evidence>